<protein>
    <submittedName>
        <fullName evidence="3">NRDC protein</fullName>
    </submittedName>
</protein>
<dbReference type="AlphaFoldDB" id="A0A836G2F9"/>
<accession>A0A836G2F9</accession>
<evidence type="ECO:0000256" key="1">
    <source>
        <dbReference type="ARBA" id="ARBA00022723"/>
    </source>
</evidence>
<evidence type="ECO:0000313" key="4">
    <source>
        <dbReference type="Proteomes" id="UP000669903"/>
    </source>
</evidence>
<evidence type="ECO:0000259" key="2">
    <source>
        <dbReference type="Pfam" id="PF22456"/>
    </source>
</evidence>
<name>A0A836G2F9_9HYME</name>
<dbReference type="PANTHER" id="PTHR43690">
    <property type="entry name" value="NARDILYSIN"/>
    <property type="match status" value="1"/>
</dbReference>
<dbReference type="InterPro" id="IPR011249">
    <property type="entry name" value="Metalloenz_LuxS/M16"/>
</dbReference>
<sequence>MALSILKSVHHSLIDMHTALQDITLKDFQDFVKSFTECLYIQCLIQGNITPTAAIKTVQQFIKIINCRPLHSTTTQQFKGTQIPLGISYYKIKNINKLDTISMISNYYQTGVTTIELLTLINLISYIMTDKLRVFKYKDLYTDEFTHTTIDVRDIDGILGYSITVCIQANKYTTEYVDKKIDEFLRWFKNDLETLTEKELDDYKEMFLKSRLHDNANLEDEVERNWEVIVKRTYIFDFHEQEILALKKINVNKLREWLADHISNESNFRKLSLRIVGSNLKEMKYVHLEYINDDNQQYKPNKNHCITKVGDYKKKLFMFPTKRSNKFSSEHVICNTFNSDLIA</sequence>
<dbReference type="SUPFAM" id="SSF63411">
    <property type="entry name" value="LuxS/MPP-like metallohydrolase"/>
    <property type="match status" value="2"/>
</dbReference>
<feature type="non-terminal residue" evidence="3">
    <location>
        <position position="1"/>
    </location>
</feature>
<dbReference type="InterPro" id="IPR050626">
    <property type="entry name" value="Peptidase_M16"/>
</dbReference>
<dbReference type="PANTHER" id="PTHR43690:SF18">
    <property type="entry name" value="INSULIN-DEGRADING ENZYME-RELATED"/>
    <property type="match status" value="1"/>
</dbReference>
<reference evidence="3" key="1">
    <citation type="submission" date="2020-03" db="EMBL/GenBank/DDBJ databases">
        <title>Relaxed selection underlies rapid genomic changes in the transitions from sociality to social parasitism in ants.</title>
        <authorList>
            <person name="Bi X."/>
        </authorList>
    </citation>
    <scope>NUCLEOTIDE SEQUENCE</scope>
    <source>
        <strain evidence="3">BGI-DK2014a</strain>
        <tissue evidence="3">Whole body</tissue>
    </source>
</reference>
<dbReference type="Proteomes" id="UP000669903">
    <property type="component" value="Unassembled WGS sequence"/>
</dbReference>
<keyword evidence="4" id="KW-1185">Reference proteome</keyword>
<feature type="non-terminal residue" evidence="3">
    <location>
        <position position="343"/>
    </location>
</feature>
<proteinExistence type="predicted"/>
<comment type="caution">
    <text evidence="3">The sequence shown here is derived from an EMBL/GenBank/DDBJ whole genome shotgun (WGS) entry which is preliminary data.</text>
</comment>
<keyword evidence="1" id="KW-0479">Metal-binding</keyword>
<feature type="domain" description="Coenzyme PQQ synthesis protein F-like C-terminal lobe" evidence="2">
    <location>
        <begin position="163"/>
        <end position="226"/>
    </location>
</feature>
<evidence type="ECO:0000313" key="3">
    <source>
        <dbReference type="EMBL" id="KAG5329812.1"/>
    </source>
</evidence>
<gene>
    <name evidence="3" type="primary">Nrdc_21</name>
    <name evidence="3" type="ORF">G6Z76_0003175</name>
</gene>
<organism evidence="3 4">
    <name type="scientific">Acromyrmex charruanus</name>
    <dbReference type="NCBI Taxonomy" id="2715315"/>
    <lineage>
        <taxon>Eukaryota</taxon>
        <taxon>Metazoa</taxon>
        <taxon>Ecdysozoa</taxon>
        <taxon>Arthropoda</taxon>
        <taxon>Hexapoda</taxon>
        <taxon>Insecta</taxon>
        <taxon>Pterygota</taxon>
        <taxon>Neoptera</taxon>
        <taxon>Endopterygota</taxon>
        <taxon>Hymenoptera</taxon>
        <taxon>Apocrita</taxon>
        <taxon>Aculeata</taxon>
        <taxon>Formicoidea</taxon>
        <taxon>Formicidae</taxon>
        <taxon>Myrmicinae</taxon>
        <taxon>Acromyrmex</taxon>
    </lineage>
</organism>
<dbReference type="GO" id="GO:0046872">
    <property type="term" value="F:metal ion binding"/>
    <property type="evidence" value="ECO:0007669"/>
    <property type="project" value="UniProtKB-KW"/>
</dbReference>
<dbReference type="InterPro" id="IPR054734">
    <property type="entry name" value="PqqF-like_C_4"/>
</dbReference>
<dbReference type="Pfam" id="PF22456">
    <property type="entry name" value="PqqF-like_C_4"/>
    <property type="match status" value="1"/>
</dbReference>
<dbReference type="Gene3D" id="3.30.830.10">
    <property type="entry name" value="Metalloenzyme, LuxS/M16 peptidase-like"/>
    <property type="match status" value="2"/>
</dbReference>
<dbReference type="EMBL" id="JAANIC010006010">
    <property type="protein sequence ID" value="KAG5329812.1"/>
    <property type="molecule type" value="Genomic_DNA"/>
</dbReference>